<evidence type="ECO:0000313" key="5">
    <source>
        <dbReference type="Proteomes" id="UP000215902"/>
    </source>
</evidence>
<dbReference type="EMBL" id="NIVC01000518">
    <property type="protein sequence ID" value="PAA81645.1"/>
    <property type="molecule type" value="Genomic_DNA"/>
</dbReference>
<dbReference type="AlphaFoldDB" id="A0A267G6H8"/>
<feature type="compositionally biased region" description="Basic and acidic residues" evidence="1">
    <location>
        <begin position="102"/>
        <end position="118"/>
    </location>
</feature>
<gene>
    <name evidence="3" type="ORF">BOX15_Mlig010909g1</name>
    <name evidence="4" type="ORF">BOX15_Mlig010909g2</name>
</gene>
<keyword evidence="5" id="KW-1185">Reference proteome</keyword>
<accession>A0A267G6H8</accession>
<comment type="caution">
    <text evidence="4">The sequence shown here is derived from an EMBL/GenBank/DDBJ whole genome shotgun (WGS) entry which is preliminary data.</text>
</comment>
<feature type="transmembrane region" description="Helical" evidence="2">
    <location>
        <begin position="6"/>
        <end position="29"/>
    </location>
</feature>
<keyword evidence="2" id="KW-0472">Membrane</keyword>
<organism evidence="4 5">
    <name type="scientific">Macrostomum lignano</name>
    <dbReference type="NCBI Taxonomy" id="282301"/>
    <lineage>
        <taxon>Eukaryota</taxon>
        <taxon>Metazoa</taxon>
        <taxon>Spiralia</taxon>
        <taxon>Lophotrochozoa</taxon>
        <taxon>Platyhelminthes</taxon>
        <taxon>Rhabditophora</taxon>
        <taxon>Macrostomorpha</taxon>
        <taxon>Macrostomida</taxon>
        <taxon>Macrostomidae</taxon>
        <taxon>Macrostomum</taxon>
    </lineage>
</organism>
<evidence type="ECO:0000256" key="1">
    <source>
        <dbReference type="SAM" id="MobiDB-lite"/>
    </source>
</evidence>
<evidence type="ECO:0000313" key="4">
    <source>
        <dbReference type="EMBL" id="PAA81645.1"/>
    </source>
</evidence>
<evidence type="ECO:0000256" key="2">
    <source>
        <dbReference type="SAM" id="Phobius"/>
    </source>
</evidence>
<sequence>MRTGQVWVFLEIGLGVVFIITLFCLCRFFDMRKSRRRKNKAKAADEDCYQRQLAQQRERALSIRRESLMNETASNPENAAAKEPLTSVQEKPTEEGGGGGESAEKPAGDTGKGDAKKE</sequence>
<keyword evidence="2" id="KW-0812">Transmembrane</keyword>
<name>A0A267G6H8_9PLAT</name>
<feature type="region of interest" description="Disordered" evidence="1">
    <location>
        <begin position="64"/>
        <end position="118"/>
    </location>
</feature>
<reference evidence="4 5" key="1">
    <citation type="submission" date="2017-06" db="EMBL/GenBank/DDBJ databases">
        <title>A platform for efficient transgenesis in Macrostomum lignano, a flatworm model organism for stem cell research.</title>
        <authorList>
            <person name="Berezikov E."/>
        </authorList>
    </citation>
    <scope>NUCLEOTIDE SEQUENCE [LARGE SCALE GENOMIC DNA]</scope>
    <source>
        <strain evidence="4">DV1</strain>
        <tissue evidence="4">Whole organism</tissue>
    </source>
</reference>
<protein>
    <submittedName>
        <fullName evidence="4">Uncharacterized protein</fullName>
    </submittedName>
</protein>
<evidence type="ECO:0000313" key="3">
    <source>
        <dbReference type="EMBL" id="PAA59371.1"/>
    </source>
</evidence>
<keyword evidence="2" id="KW-1133">Transmembrane helix</keyword>
<proteinExistence type="predicted"/>
<dbReference type="EMBL" id="NIVC01002271">
    <property type="protein sequence ID" value="PAA59371.1"/>
    <property type="molecule type" value="Genomic_DNA"/>
</dbReference>
<dbReference type="Proteomes" id="UP000215902">
    <property type="component" value="Unassembled WGS sequence"/>
</dbReference>